<dbReference type="PANTHER" id="PTHR43045">
    <property type="entry name" value="SHIKIMATE TRANSPORTER"/>
    <property type="match status" value="1"/>
</dbReference>
<dbReference type="PANTHER" id="PTHR43045:SF1">
    <property type="entry name" value="SHIKIMATE TRANSPORTER"/>
    <property type="match status" value="1"/>
</dbReference>
<comment type="subcellular location">
    <subcellularLocation>
        <location evidence="1">Cell membrane</location>
        <topology evidence="1">Multi-pass membrane protein</topology>
    </subcellularLocation>
</comment>
<feature type="transmembrane region" description="Helical" evidence="8">
    <location>
        <begin position="6"/>
        <end position="25"/>
    </location>
</feature>
<feature type="transmembrane region" description="Helical" evidence="8">
    <location>
        <begin position="61"/>
        <end position="92"/>
    </location>
</feature>
<dbReference type="CDD" id="cd17369">
    <property type="entry name" value="MFS_ShiA_like"/>
    <property type="match status" value="1"/>
</dbReference>
<evidence type="ECO:0000256" key="1">
    <source>
        <dbReference type="ARBA" id="ARBA00004651"/>
    </source>
</evidence>
<evidence type="ECO:0000256" key="4">
    <source>
        <dbReference type="ARBA" id="ARBA00022692"/>
    </source>
</evidence>
<evidence type="ECO:0000259" key="9">
    <source>
        <dbReference type="PROSITE" id="PS50850"/>
    </source>
</evidence>
<name>N1V7S7_9MICC</name>
<evidence type="ECO:0000313" key="10">
    <source>
        <dbReference type="EMBL" id="EMY36167.1"/>
    </source>
</evidence>
<dbReference type="SUPFAM" id="SSF103473">
    <property type="entry name" value="MFS general substrate transporter"/>
    <property type="match status" value="1"/>
</dbReference>
<evidence type="ECO:0000256" key="3">
    <source>
        <dbReference type="ARBA" id="ARBA00022475"/>
    </source>
</evidence>
<dbReference type="Gene3D" id="1.20.1250.20">
    <property type="entry name" value="MFS general substrate transporter like domains"/>
    <property type="match status" value="2"/>
</dbReference>
<sequence>MIGVLASFATFAVGFIARPVGGFIFGRLGDRIGRKPALMLTLLLMGVSTVIIGLLPDYGTIGILAPILLVVLRLAQGVGVGGEWSGAAVLVIESAPERRRGFFSSMINSGEYIGTLVAGAVFTALSALMPDDAFHAWGWRIPFILASLGIIFSLIIRRKVDETPAFEEIAEKASKDQPSLVTSLRAQWRNVLAIIGLRMFENASAYIILAFAVTYATTAGNAESTATLGVTIASAVAIPLIPLFGHLSDRIGRKRVYLVGVVFLLVFFMPFFALIETQQPLLVWTAFILAFAFGMAPMLAAQPSWFAEMFPTAFRYSGTAISTNVATIFAGGMAPFIATALVNATGNLTYVFVYLGFLGVITLAATFFARETLGSDLDAPEPSIQLQGSESGAVAGKRA</sequence>
<reference evidence="10 11" key="1">
    <citation type="journal article" date="2013" name="Genome Announc.">
        <title>Draft Genome Sequence of Arthrobacter crystallopoietes Strain BAB-32, Revealing Genes for Bioremediation.</title>
        <authorList>
            <person name="Joshi M.N."/>
            <person name="Pandit A.S."/>
            <person name="Sharma A."/>
            <person name="Pandya R.V."/>
            <person name="Desai S.M."/>
            <person name="Saxena A.K."/>
            <person name="Bagatharia S.B."/>
        </authorList>
    </citation>
    <scope>NUCLEOTIDE SEQUENCE [LARGE SCALE GENOMIC DNA]</scope>
    <source>
        <strain evidence="10 11">BAB-32</strain>
    </source>
</reference>
<evidence type="ECO:0000256" key="7">
    <source>
        <dbReference type="SAM" id="MobiDB-lite"/>
    </source>
</evidence>
<dbReference type="Pfam" id="PF07690">
    <property type="entry name" value="MFS_1"/>
    <property type="match status" value="1"/>
</dbReference>
<dbReference type="InterPro" id="IPR036259">
    <property type="entry name" value="MFS_trans_sf"/>
</dbReference>
<dbReference type="GO" id="GO:0022857">
    <property type="term" value="F:transmembrane transporter activity"/>
    <property type="evidence" value="ECO:0007669"/>
    <property type="project" value="InterPro"/>
</dbReference>
<dbReference type="GO" id="GO:0005886">
    <property type="term" value="C:plasma membrane"/>
    <property type="evidence" value="ECO:0007669"/>
    <property type="project" value="UniProtKB-SubCell"/>
</dbReference>
<organism evidence="10 11">
    <name type="scientific">Arthrobacter crystallopoietes BAB-32</name>
    <dbReference type="NCBI Taxonomy" id="1246476"/>
    <lineage>
        <taxon>Bacteria</taxon>
        <taxon>Bacillati</taxon>
        <taxon>Actinomycetota</taxon>
        <taxon>Actinomycetes</taxon>
        <taxon>Micrococcales</taxon>
        <taxon>Micrococcaceae</taxon>
        <taxon>Crystallibacter</taxon>
    </lineage>
</organism>
<feature type="transmembrane region" description="Helical" evidence="8">
    <location>
        <begin position="225"/>
        <end position="244"/>
    </location>
</feature>
<feature type="transmembrane region" description="Helical" evidence="8">
    <location>
        <begin position="348"/>
        <end position="369"/>
    </location>
</feature>
<feature type="region of interest" description="Disordered" evidence="7">
    <location>
        <begin position="380"/>
        <end position="399"/>
    </location>
</feature>
<dbReference type="AlphaFoldDB" id="N1V7S7"/>
<accession>N1V7S7</accession>
<feature type="transmembrane region" description="Helical" evidence="8">
    <location>
        <begin position="112"/>
        <end position="130"/>
    </location>
</feature>
<dbReference type="Pfam" id="PF00083">
    <property type="entry name" value="Sugar_tr"/>
    <property type="match status" value="1"/>
</dbReference>
<dbReference type="Proteomes" id="UP000010729">
    <property type="component" value="Unassembled WGS sequence"/>
</dbReference>
<dbReference type="PROSITE" id="PS50850">
    <property type="entry name" value="MFS"/>
    <property type="match status" value="1"/>
</dbReference>
<keyword evidence="3" id="KW-1003">Cell membrane</keyword>
<keyword evidence="4 8" id="KW-0812">Transmembrane</keyword>
<feature type="transmembrane region" description="Helical" evidence="8">
    <location>
        <begin position="37"/>
        <end position="55"/>
    </location>
</feature>
<gene>
    <name evidence="10" type="ORF">D477_000555</name>
</gene>
<comment type="caution">
    <text evidence="10">The sequence shown here is derived from an EMBL/GenBank/DDBJ whole genome shotgun (WGS) entry which is preliminary data.</text>
</comment>
<dbReference type="EMBL" id="ANPE02000020">
    <property type="protein sequence ID" value="EMY36167.1"/>
    <property type="molecule type" value="Genomic_DNA"/>
</dbReference>
<evidence type="ECO:0000256" key="5">
    <source>
        <dbReference type="ARBA" id="ARBA00022989"/>
    </source>
</evidence>
<dbReference type="InterPro" id="IPR020846">
    <property type="entry name" value="MFS_dom"/>
</dbReference>
<evidence type="ECO:0000313" key="11">
    <source>
        <dbReference type="Proteomes" id="UP000010729"/>
    </source>
</evidence>
<feature type="transmembrane region" description="Helical" evidence="8">
    <location>
        <begin position="136"/>
        <end position="156"/>
    </location>
</feature>
<dbReference type="InterPro" id="IPR011701">
    <property type="entry name" value="MFS"/>
</dbReference>
<feature type="transmembrane region" description="Helical" evidence="8">
    <location>
        <begin position="256"/>
        <end position="275"/>
    </location>
</feature>
<proteinExistence type="predicted"/>
<protein>
    <submittedName>
        <fullName evidence="10">Integral membrane transport protein</fullName>
    </submittedName>
</protein>
<keyword evidence="2" id="KW-0813">Transport</keyword>
<evidence type="ECO:0000256" key="6">
    <source>
        <dbReference type="ARBA" id="ARBA00023136"/>
    </source>
</evidence>
<keyword evidence="11" id="KW-1185">Reference proteome</keyword>
<evidence type="ECO:0000256" key="8">
    <source>
        <dbReference type="SAM" id="Phobius"/>
    </source>
</evidence>
<feature type="transmembrane region" description="Helical" evidence="8">
    <location>
        <begin position="281"/>
        <end position="300"/>
    </location>
</feature>
<feature type="transmembrane region" description="Helical" evidence="8">
    <location>
        <begin position="191"/>
        <end position="213"/>
    </location>
</feature>
<keyword evidence="5 8" id="KW-1133">Transmembrane helix</keyword>
<evidence type="ECO:0000256" key="2">
    <source>
        <dbReference type="ARBA" id="ARBA00022448"/>
    </source>
</evidence>
<feature type="transmembrane region" description="Helical" evidence="8">
    <location>
        <begin position="321"/>
        <end position="342"/>
    </location>
</feature>
<keyword evidence="6 8" id="KW-0472">Membrane</keyword>
<dbReference type="InterPro" id="IPR005828">
    <property type="entry name" value="MFS_sugar_transport-like"/>
</dbReference>
<feature type="domain" description="Major facilitator superfamily (MFS) profile" evidence="9">
    <location>
        <begin position="1"/>
        <end position="374"/>
    </location>
</feature>